<dbReference type="RefSeq" id="XP_046009276.1">
    <property type="nucleotide sequence ID" value="XM_046148557.1"/>
</dbReference>
<comment type="caution">
    <text evidence="1">The sequence shown here is derived from an EMBL/GenBank/DDBJ whole genome shotgun (WGS) entry which is preliminary data.</text>
</comment>
<accession>A0A9P8XZJ8</accession>
<organism evidence="1 2">
    <name type="scientific">Microdochium trichocladiopsis</name>
    <dbReference type="NCBI Taxonomy" id="1682393"/>
    <lineage>
        <taxon>Eukaryota</taxon>
        <taxon>Fungi</taxon>
        <taxon>Dikarya</taxon>
        <taxon>Ascomycota</taxon>
        <taxon>Pezizomycotina</taxon>
        <taxon>Sordariomycetes</taxon>
        <taxon>Xylariomycetidae</taxon>
        <taxon>Xylariales</taxon>
        <taxon>Microdochiaceae</taxon>
        <taxon>Microdochium</taxon>
    </lineage>
</organism>
<reference evidence="1" key="1">
    <citation type="journal article" date="2021" name="Nat. Commun.">
        <title>Genetic determinants of endophytism in the Arabidopsis root mycobiome.</title>
        <authorList>
            <person name="Mesny F."/>
            <person name="Miyauchi S."/>
            <person name="Thiergart T."/>
            <person name="Pickel B."/>
            <person name="Atanasova L."/>
            <person name="Karlsson M."/>
            <person name="Huettel B."/>
            <person name="Barry K.W."/>
            <person name="Haridas S."/>
            <person name="Chen C."/>
            <person name="Bauer D."/>
            <person name="Andreopoulos W."/>
            <person name="Pangilinan J."/>
            <person name="LaButti K."/>
            <person name="Riley R."/>
            <person name="Lipzen A."/>
            <person name="Clum A."/>
            <person name="Drula E."/>
            <person name="Henrissat B."/>
            <person name="Kohler A."/>
            <person name="Grigoriev I.V."/>
            <person name="Martin F.M."/>
            <person name="Hacquard S."/>
        </authorList>
    </citation>
    <scope>NUCLEOTIDE SEQUENCE</scope>
    <source>
        <strain evidence="1">MPI-CAGE-CH-0230</strain>
    </source>
</reference>
<name>A0A9P8XZJ8_9PEZI</name>
<sequence length="185" mass="19927">MSGRSCRRTMLQPLHGDLITAPPSWWCCALGGPLPAVGVVEAQFQIISRAVGDDACQQLTGTGTHVPSISLEAGDGGPNPTRDFPYNRAPGFILLIKRHCQGRIQGSSEQTEATPYAYVRKDHPHLAHKQTIDGRGRVASRAAGAVRPEYTSPEPSRALHAQHSYSIPGCKRLCTLLCCLSAVMD</sequence>
<keyword evidence="2" id="KW-1185">Reference proteome</keyword>
<proteinExistence type="predicted"/>
<dbReference type="GeneID" id="70178103"/>
<gene>
    <name evidence="1" type="ORF">B0I36DRAFT_153374</name>
</gene>
<evidence type="ECO:0000313" key="2">
    <source>
        <dbReference type="Proteomes" id="UP000756346"/>
    </source>
</evidence>
<dbReference type="Proteomes" id="UP000756346">
    <property type="component" value="Unassembled WGS sequence"/>
</dbReference>
<dbReference type="AlphaFoldDB" id="A0A9P8XZJ8"/>
<evidence type="ECO:0000313" key="1">
    <source>
        <dbReference type="EMBL" id="KAH7026059.1"/>
    </source>
</evidence>
<dbReference type="EMBL" id="JAGTJQ010000008">
    <property type="protein sequence ID" value="KAH7026059.1"/>
    <property type="molecule type" value="Genomic_DNA"/>
</dbReference>
<protein>
    <submittedName>
        <fullName evidence="1">Uncharacterized protein</fullName>
    </submittedName>
</protein>